<feature type="domain" description="Ketoreductase" evidence="15">
    <location>
        <begin position="5"/>
        <end position="190"/>
    </location>
</feature>
<dbReference type="SUPFAM" id="SSF51735">
    <property type="entry name" value="NAD(P)-binding Rossmann-fold domains"/>
    <property type="match status" value="1"/>
</dbReference>
<keyword evidence="4 14" id="KW-0444">Lipid biosynthesis</keyword>
<evidence type="ECO:0000256" key="14">
    <source>
        <dbReference type="RuleBase" id="RU366074"/>
    </source>
</evidence>
<dbReference type="NCBIfam" id="NF009466">
    <property type="entry name" value="PRK12826.1-2"/>
    <property type="match status" value="1"/>
</dbReference>
<feature type="binding site" evidence="13">
    <location>
        <begin position="11"/>
        <end position="14"/>
    </location>
    <ligand>
        <name>NADP(+)</name>
        <dbReference type="ChEBI" id="CHEBI:58349"/>
    </ligand>
</feature>
<evidence type="ECO:0000256" key="3">
    <source>
        <dbReference type="ARBA" id="ARBA00006484"/>
    </source>
</evidence>
<dbReference type="NCBIfam" id="TIGR01830">
    <property type="entry name" value="3oxo_ACP_reduc"/>
    <property type="match status" value="1"/>
</dbReference>
<keyword evidence="5 14" id="KW-0276">Fatty acid metabolism</keyword>
<dbReference type="InterPro" id="IPR057326">
    <property type="entry name" value="KR_dom"/>
</dbReference>
<dbReference type="InterPro" id="IPR002347">
    <property type="entry name" value="SDR_fam"/>
</dbReference>
<evidence type="ECO:0000313" key="17">
    <source>
        <dbReference type="Proteomes" id="UP000322976"/>
    </source>
</evidence>
<dbReference type="EMBL" id="VTPS01000001">
    <property type="protein sequence ID" value="TZE83385.1"/>
    <property type="molecule type" value="Genomic_DNA"/>
</dbReference>
<proteinExistence type="inferred from homology"/>
<name>A0A5D8QFR2_9THEO</name>
<sequence length="246" mass="26303">MLDGKVAIVTGGSRGIGRSTAIKLASLGADVIINYTSRPDAADEVIRLIKGNDGKAIAIKADVSNLHEVKDMMKRVVDTYGKIDILVNNAGITKDNLILRMSEEDWDDVINVNLKGAFNCIKEASRYMIKNRYGKIVNVASVIGVVGNIGQANYAASKAGIIGLTKSAAKELSSRGINVNAVAPGFIDTEMTRVLKDDIKSEMLKAIPLGRFGTPEDVSNVIAFLVSSFSDYITGQVIHIDGGMVM</sequence>
<feature type="active site" description="Proton acceptor" evidence="12">
    <location>
        <position position="154"/>
    </location>
</feature>
<evidence type="ECO:0000256" key="5">
    <source>
        <dbReference type="ARBA" id="ARBA00022832"/>
    </source>
</evidence>
<dbReference type="InterPro" id="IPR020904">
    <property type="entry name" value="Sc_DH/Rdtase_CS"/>
</dbReference>
<reference evidence="16 17" key="1">
    <citation type="submission" date="2019-08" db="EMBL/GenBank/DDBJ databases">
        <title>Calorimonas adulescens gen. nov., sp. nov., an anaerobic thermophilic bacterium from Sakhalin hot spring.</title>
        <authorList>
            <person name="Khomyakova M.A."/>
            <person name="Merkel A.Y."/>
            <person name="Novikov A."/>
            <person name="Bonch-Osmolovskaya E.A."/>
            <person name="Slobodkin A.I."/>
        </authorList>
    </citation>
    <scope>NUCLEOTIDE SEQUENCE [LARGE SCALE GENOMIC DNA]</scope>
    <source>
        <strain evidence="16 17">A05MB</strain>
    </source>
</reference>
<evidence type="ECO:0000256" key="9">
    <source>
        <dbReference type="ARBA" id="ARBA00023160"/>
    </source>
</evidence>
<gene>
    <name evidence="16" type="primary">fabG</name>
    <name evidence="16" type="ORF">FWJ32_00425</name>
</gene>
<dbReference type="InterPro" id="IPR036291">
    <property type="entry name" value="NAD(P)-bd_dom_sf"/>
</dbReference>
<comment type="caution">
    <text evidence="16">The sequence shown here is derived from an EMBL/GenBank/DDBJ whole genome shotgun (WGS) entry which is preliminary data.</text>
</comment>
<keyword evidence="10" id="KW-0753">Steroid metabolism</keyword>
<organism evidence="16 17">
    <name type="scientific">Calorimonas adulescens</name>
    <dbReference type="NCBI Taxonomy" id="2606906"/>
    <lineage>
        <taxon>Bacteria</taxon>
        <taxon>Bacillati</taxon>
        <taxon>Bacillota</taxon>
        <taxon>Clostridia</taxon>
        <taxon>Thermoanaerobacterales</taxon>
        <taxon>Thermoanaerobacteraceae</taxon>
        <taxon>Calorimonas</taxon>
    </lineage>
</organism>
<dbReference type="CDD" id="cd05333">
    <property type="entry name" value="BKR_SDR_c"/>
    <property type="match status" value="1"/>
</dbReference>
<dbReference type="EC" id="1.1.1.100" evidence="14"/>
<evidence type="ECO:0000256" key="10">
    <source>
        <dbReference type="ARBA" id="ARBA00023221"/>
    </source>
</evidence>
<dbReference type="Pfam" id="PF13561">
    <property type="entry name" value="adh_short_C2"/>
    <property type="match status" value="1"/>
</dbReference>
<evidence type="ECO:0000313" key="16">
    <source>
        <dbReference type="EMBL" id="TZE83385.1"/>
    </source>
</evidence>
<dbReference type="NCBIfam" id="NF004199">
    <property type="entry name" value="PRK05653.1-4"/>
    <property type="match status" value="1"/>
</dbReference>
<accession>A0A5D8QFR2</accession>
<evidence type="ECO:0000256" key="13">
    <source>
        <dbReference type="PIRSR" id="PIRSR611284-2"/>
    </source>
</evidence>
<dbReference type="NCBIfam" id="NF004198">
    <property type="entry name" value="PRK05653.1-3"/>
    <property type="match status" value="1"/>
</dbReference>
<dbReference type="GO" id="GO:0008202">
    <property type="term" value="P:steroid metabolic process"/>
    <property type="evidence" value="ECO:0007669"/>
    <property type="project" value="UniProtKB-KW"/>
</dbReference>
<evidence type="ECO:0000256" key="12">
    <source>
        <dbReference type="PIRSR" id="PIRSR611284-1"/>
    </source>
</evidence>
<dbReference type="NCBIfam" id="NF005559">
    <property type="entry name" value="PRK07231.1"/>
    <property type="match status" value="1"/>
</dbReference>
<evidence type="ECO:0000256" key="4">
    <source>
        <dbReference type="ARBA" id="ARBA00022516"/>
    </source>
</evidence>
<feature type="binding site" evidence="13">
    <location>
        <position position="89"/>
    </location>
    <ligand>
        <name>NADP(+)</name>
        <dbReference type="ChEBI" id="CHEBI:58349"/>
    </ligand>
</feature>
<evidence type="ECO:0000256" key="1">
    <source>
        <dbReference type="ARBA" id="ARBA00002607"/>
    </source>
</evidence>
<dbReference type="PRINTS" id="PR00080">
    <property type="entry name" value="SDRFAMILY"/>
</dbReference>
<dbReference type="InterPro" id="IPR050259">
    <property type="entry name" value="SDR"/>
</dbReference>
<evidence type="ECO:0000256" key="11">
    <source>
        <dbReference type="ARBA" id="ARBA00048508"/>
    </source>
</evidence>
<comment type="subunit">
    <text evidence="14">Homotetramer.</text>
</comment>
<dbReference type="UniPathway" id="UPA00094"/>
<dbReference type="AlphaFoldDB" id="A0A5D8QFR2"/>
<dbReference type="Gene3D" id="3.40.50.720">
    <property type="entry name" value="NAD(P)-binding Rossmann-like Domain"/>
    <property type="match status" value="1"/>
</dbReference>
<keyword evidence="7 14" id="KW-0560">Oxidoreductase</keyword>
<dbReference type="RefSeq" id="WP_149544003.1">
    <property type="nucleotide sequence ID" value="NZ_VTPS01000001.1"/>
</dbReference>
<dbReference type="InterPro" id="IPR011284">
    <property type="entry name" value="3oxo_ACP_reduc"/>
</dbReference>
<evidence type="ECO:0000259" key="15">
    <source>
        <dbReference type="SMART" id="SM00822"/>
    </source>
</evidence>
<dbReference type="GO" id="GO:0006633">
    <property type="term" value="P:fatty acid biosynthetic process"/>
    <property type="evidence" value="ECO:0007669"/>
    <property type="project" value="UniProtKB-UniPathway"/>
</dbReference>
<dbReference type="GO" id="GO:0004316">
    <property type="term" value="F:3-oxoacyl-[acyl-carrier-protein] reductase (NADPH) activity"/>
    <property type="evidence" value="ECO:0007669"/>
    <property type="project" value="UniProtKB-UniRule"/>
</dbReference>
<dbReference type="SMART" id="SM00822">
    <property type="entry name" value="PKS_KR"/>
    <property type="match status" value="1"/>
</dbReference>
<evidence type="ECO:0000256" key="2">
    <source>
        <dbReference type="ARBA" id="ARBA00005194"/>
    </source>
</evidence>
<dbReference type="GO" id="GO:0051287">
    <property type="term" value="F:NAD binding"/>
    <property type="evidence" value="ECO:0007669"/>
    <property type="project" value="UniProtKB-UniRule"/>
</dbReference>
<feature type="binding site" evidence="13">
    <location>
        <begin position="154"/>
        <end position="158"/>
    </location>
    <ligand>
        <name>NADP(+)</name>
        <dbReference type="ChEBI" id="CHEBI:58349"/>
    </ligand>
</feature>
<dbReference type="PANTHER" id="PTHR42879">
    <property type="entry name" value="3-OXOACYL-(ACYL-CARRIER-PROTEIN) REDUCTASE"/>
    <property type="match status" value="1"/>
</dbReference>
<keyword evidence="9 14" id="KW-0275">Fatty acid biosynthesis</keyword>
<evidence type="ECO:0000256" key="6">
    <source>
        <dbReference type="ARBA" id="ARBA00022857"/>
    </source>
</evidence>
<dbReference type="FunFam" id="3.40.50.720:FF:000037">
    <property type="entry name" value="3-oxoacyl-[acyl-carrier-protein] reductase FabG"/>
    <property type="match status" value="1"/>
</dbReference>
<dbReference type="PROSITE" id="PS00061">
    <property type="entry name" value="ADH_SHORT"/>
    <property type="match status" value="1"/>
</dbReference>
<feature type="binding site" evidence="13">
    <location>
        <position position="187"/>
    </location>
    <ligand>
        <name>NADP(+)</name>
        <dbReference type="ChEBI" id="CHEBI:58349"/>
    </ligand>
</feature>
<dbReference type="PRINTS" id="PR00081">
    <property type="entry name" value="GDHRDH"/>
</dbReference>
<comment type="function">
    <text evidence="1 14">Catalyzes the NADPH-dependent reduction of beta-ketoacyl-ACP substrates to beta-hydroxyacyl-ACP products, the first reductive step in the elongation cycle of fatty acid biosynthesis.</text>
</comment>
<evidence type="ECO:0000256" key="8">
    <source>
        <dbReference type="ARBA" id="ARBA00023098"/>
    </source>
</evidence>
<protein>
    <recommendedName>
        <fullName evidence="14">3-oxoacyl-[acyl-carrier-protein] reductase</fullName>
        <ecNumber evidence="14">1.1.1.100</ecNumber>
    </recommendedName>
</protein>
<keyword evidence="8 14" id="KW-0443">Lipid metabolism</keyword>
<comment type="catalytic activity">
    <reaction evidence="11 14">
        <text>a (3R)-hydroxyacyl-[ACP] + NADP(+) = a 3-oxoacyl-[ACP] + NADPH + H(+)</text>
        <dbReference type="Rhea" id="RHEA:17397"/>
        <dbReference type="Rhea" id="RHEA-COMP:9916"/>
        <dbReference type="Rhea" id="RHEA-COMP:9945"/>
        <dbReference type="ChEBI" id="CHEBI:15378"/>
        <dbReference type="ChEBI" id="CHEBI:57783"/>
        <dbReference type="ChEBI" id="CHEBI:58349"/>
        <dbReference type="ChEBI" id="CHEBI:78776"/>
        <dbReference type="ChEBI" id="CHEBI:78827"/>
        <dbReference type="EC" id="1.1.1.100"/>
    </reaction>
</comment>
<comment type="pathway">
    <text evidence="2 14">Lipid metabolism; fatty acid biosynthesis.</text>
</comment>
<evidence type="ECO:0000256" key="7">
    <source>
        <dbReference type="ARBA" id="ARBA00023002"/>
    </source>
</evidence>
<keyword evidence="17" id="KW-1185">Reference proteome</keyword>
<comment type="similarity">
    <text evidence="3 14">Belongs to the short-chain dehydrogenases/reductases (SDR) family.</text>
</comment>
<keyword evidence="6 13" id="KW-0521">NADP</keyword>
<dbReference type="PANTHER" id="PTHR42879:SF2">
    <property type="entry name" value="3-OXOACYL-[ACYL-CARRIER-PROTEIN] REDUCTASE FABG"/>
    <property type="match status" value="1"/>
</dbReference>
<dbReference type="Proteomes" id="UP000322976">
    <property type="component" value="Unassembled WGS sequence"/>
</dbReference>